<name>A0A1M5MS08_9BURK</name>
<organism evidence="1 2">
    <name type="scientific">Pollutimonas bauzanensis</name>
    <dbReference type="NCBI Taxonomy" id="658167"/>
    <lineage>
        <taxon>Bacteria</taxon>
        <taxon>Pseudomonadati</taxon>
        <taxon>Pseudomonadota</taxon>
        <taxon>Betaproteobacteria</taxon>
        <taxon>Burkholderiales</taxon>
        <taxon>Alcaligenaceae</taxon>
        <taxon>Pollutimonas</taxon>
    </lineage>
</organism>
<keyword evidence="2" id="KW-1185">Reference proteome</keyword>
<protein>
    <submittedName>
        <fullName evidence="1">Uncharacterized protein</fullName>
    </submittedName>
</protein>
<reference evidence="1 2" key="1">
    <citation type="submission" date="2016-11" db="EMBL/GenBank/DDBJ databases">
        <authorList>
            <person name="Jaros S."/>
            <person name="Januszkiewicz K."/>
            <person name="Wedrychowicz H."/>
        </authorList>
    </citation>
    <scope>NUCLEOTIDE SEQUENCE [LARGE SCALE GENOMIC DNA]</scope>
    <source>
        <strain evidence="1 2">CGMCC 1.10190</strain>
    </source>
</reference>
<evidence type="ECO:0000313" key="1">
    <source>
        <dbReference type="EMBL" id="SHG79997.1"/>
    </source>
</evidence>
<gene>
    <name evidence="1" type="ORF">SAMN04488135_101302</name>
</gene>
<dbReference type="EMBL" id="FQXE01000001">
    <property type="protein sequence ID" value="SHG79997.1"/>
    <property type="molecule type" value="Genomic_DNA"/>
</dbReference>
<dbReference type="AlphaFoldDB" id="A0A1M5MS08"/>
<evidence type="ECO:0000313" key="2">
    <source>
        <dbReference type="Proteomes" id="UP000184226"/>
    </source>
</evidence>
<dbReference type="STRING" id="658167.SAMN04488135_101302"/>
<proteinExistence type="predicted"/>
<accession>A0A1M5MS08</accession>
<sequence>MIARHSAAATFPVLFSGALIMDTLRFRSCFAYGTGIFANALIGGRKGNAFDGRLCNQQAVEWIFMDGGQAVDRNNMFTCDSQLLIAIIKQRTAQQARIDPCTVSSQALSEQTQRNRRALVKKEGTHFQCAIVAGALAHAPGGQRRDAQRAAIYGRRGGRRLLPCLLRRRVGGSCDAGESFQATWPPAGLDEIGILPVGFAIIEFPAHWHGNR</sequence>
<dbReference type="Proteomes" id="UP000184226">
    <property type="component" value="Unassembled WGS sequence"/>
</dbReference>